<protein>
    <submittedName>
        <fullName evidence="2">Uncharacterized protein</fullName>
    </submittedName>
</protein>
<proteinExistence type="predicted"/>
<organism evidence="2 3">
    <name type="scientific">Mytilus galloprovincialis</name>
    <name type="common">Mediterranean mussel</name>
    <dbReference type="NCBI Taxonomy" id="29158"/>
    <lineage>
        <taxon>Eukaryota</taxon>
        <taxon>Metazoa</taxon>
        <taxon>Spiralia</taxon>
        <taxon>Lophotrochozoa</taxon>
        <taxon>Mollusca</taxon>
        <taxon>Bivalvia</taxon>
        <taxon>Autobranchia</taxon>
        <taxon>Pteriomorphia</taxon>
        <taxon>Mytilida</taxon>
        <taxon>Mytiloidea</taxon>
        <taxon>Mytilidae</taxon>
        <taxon>Mytilinae</taxon>
        <taxon>Mytilus</taxon>
    </lineage>
</organism>
<accession>A0A8B6CN24</accession>
<comment type="caution">
    <text evidence="2">The sequence shown here is derived from an EMBL/GenBank/DDBJ whole genome shotgun (WGS) entry which is preliminary data.</text>
</comment>
<dbReference type="AlphaFoldDB" id="A0A8B6CN24"/>
<dbReference type="OrthoDB" id="6508726at2759"/>
<gene>
    <name evidence="2" type="ORF">MGAL_10B078175</name>
</gene>
<evidence type="ECO:0000256" key="1">
    <source>
        <dbReference type="SAM" id="MobiDB-lite"/>
    </source>
</evidence>
<dbReference type="EMBL" id="UYJE01002076">
    <property type="protein sequence ID" value="VDI07640.1"/>
    <property type="molecule type" value="Genomic_DNA"/>
</dbReference>
<evidence type="ECO:0000313" key="3">
    <source>
        <dbReference type="Proteomes" id="UP000596742"/>
    </source>
</evidence>
<evidence type="ECO:0000313" key="2">
    <source>
        <dbReference type="EMBL" id="VDI07640.1"/>
    </source>
</evidence>
<keyword evidence="3" id="KW-1185">Reference proteome</keyword>
<sequence length="156" mass="17924">MVLEVRNTSDQIAVQSIDKYEESVDFQNNCRSYYLDRVEASESFKRKLEQNREKPKQTSMSAAMDRLRQEMTSLVDQDLSLMRQLLTLNETIEELKNKRLYGVSKDSLDDSADYLKDSTCHLSKSMSTMSLSSHTSSECSSSIMSEDDTDIKEYDA</sequence>
<feature type="compositionally biased region" description="Low complexity" evidence="1">
    <location>
        <begin position="131"/>
        <end position="144"/>
    </location>
</feature>
<dbReference type="Proteomes" id="UP000596742">
    <property type="component" value="Unassembled WGS sequence"/>
</dbReference>
<reference evidence="2" key="1">
    <citation type="submission" date="2018-11" db="EMBL/GenBank/DDBJ databases">
        <authorList>
            <person name="Alioto T."/>
            <person name="Alioto T."/>
        </authorList>
    </citation>
    <scope>NUCLEOTIDE SEQUENCE</scope>
</reference>
<feature type="region of interest" description="Disordered" evidence="1">
    <location>
        <begin position="131"/>
        <end position="156"/>
    </location>
</feature>
<name>A0A8B6CN24_MYTGA</name>